<keyword evidence="3" id="KW-0238">DNA-binding</keyword>
<evidence type="ECO:0000256" key="2">
    <source>
        <dbReference type="ARBA" id="ARBA00023015"/>
    </source>
</evidence>
<dbReference type="PANTHER" id="PTHR30537:SF14">
    <property type="entry name" value="TRANSCRIPTIONAL REGULATOR LYSR FAMILY"/>
    <property type="match status" value="1"/>
</dbReference>
<dbReference type="CDD" id="cd08422">
    <property type="entry name" value="PBP2_CrgA_like"/>
    <property type="match status" value="1"/>
</dbReference>
<dbReference type="Proteomes" id="UP000053724">
    <property type="component" value="Unassembled WGS sequence"/>
</dbReference>
<evidence type="ECO:0000313" key="9">
    <source>
        <dbReference type="Proteomes" id="UP000027331"/>
    </source>
</evidence>
<evidence type="ECO:0000313" key="8">
    <source>
        <dbReference type="EMBL" id="KQA23591.1"/>
    </source>
</evidence>
<dbReference type="PATRIC" id="fig|1481663.10.peg.223"/>
<dbReference type="PROSITE" id="PS50931">
    <property type="entry name" value="HTH_LYSR"/>
    <property type="match status" value="1"/>
</dbReference>
<keyword evidence="2" id="KW-0805">Transcription regulation</keyword>
<dbReference type="RefSeq" id="WP_055027801.1">
    <property type="nucleotide sequence ID" value="NZ_CP035688.1"/>
</dbReference>
<dbReference type="EMBL" id="JJMN01000045">
    <property type="protein sequence ID" value="KDO14719.1"/>
    <property type="molecule type" value="Genomic_DNA"/>
</dbReference>
<dbReference type="Gene3D" id="1.10.10.10">
    <property type="entry name" value="Winged helix-like DNA-binding domain superfamily/Winged helix DNA-binding domain"/>
    <property type="match status" value="1"/>
</dbReference>
<protein>
    <submittedName>
        <fullName evidence="8">LysR family transcriptional regulator</fullName>
    </submittedName>
</protein>
<dbReference type="SUPFAM" id="SSF53850">
    <property type="entry name" value="Periplasmic binding protein-like II"/>
    <property type="match status" value="1"/>
</dbReference>
<comment type="similarity">
    <text evidence="1">Belongs to the LysR transcriptional regulatory family.</text>
</comment>
<feature type="coiled-coil region" evidence="5">
    <location>
        <begin position="71"/>
        <end position="98"/>
    </location>
</feature>
<evidence type="ECO:0000256" key="4">
    <source>
        <dbReference type="ARBA" id="ARBA00023163"/>
    </source>
</evidence>
<evidence type="ECO:0000313" key="7">
    <source>
        <dbReference type="EMBL" id="KDO14719.1"/>
    </source>
</evidence>
<dbReference type="PANTHER" id="PTHR30537">
    <property type="entry name" value="HTH-TYPE TRANSCRIPTIONAL REGULATOR"/>
    <property type="match status" value="1"/>
</dbReference>
<dbReference type="Pfam" id="PF03466">
    <property type="entry name" value="LysR_substrate"/>
    <property type="match status" value="1"/>
</dbReference>
<dbReference type="AlphaFoldDB" id="A0A067B8Q5"/>
<dbReference type="InterPro" id="IPR036388">
    <property type="entry name" value="WH-like_DNA-bd_sf"/>
</dbReference>
<gene>
    <name evidence="8" type="ORF">AAY55_08820</name>
    <name evidence="7" type="ORF">DP83_08060</name>
</gene>
<dbReference type="FunFam" id="3.40.190.290:FF:000001">
    <property type="entry name" value="Transcriptional regulator, LysR family"/>
    <property type="match status" value="1"/>
</dbReference>
<evidence type="ECO:0000259" key="6">
    <source>
        <dbReference type="PROSITE" id="PS50931"/>
    </source>
</evidence>
<dbReference type="SUPFAM" id="SSF46785">
    <property type="entry name" value="Winged helix' DNA-binding domain"/>
    <property type="match status" value="1"/>
</dbReference>
<evidence type="ECO:0000313" key="10">
    <source>
        <dbReference type="Proteomes" id="UP000053724"/>
    </source>
</evidence>
<keyword evidence="5" id="KW-0175">Coiled coil</keyword>
<comment type="caution">
    <text evidence="8">The sequence shown here is derived from an EMBL/GenBank/DDBJ whole genome shotgun (WGS) entry which is preliminary data.</text>
</comment>
<evidence type="ECO:0000256" key="5">
    <source>
        <dbReference type="SAM" id="Coils"/>
    </source>
</evidence>
<reference evidence="7 9" key="1">
    <citation type="submission" date="2014-04" db="EMBL/GenBank/DDBJ databases">
        <title>Vibrio metecus sp. nov., a close relative of Vibrio cholerae isolated from coastal brackish ponds and clinical specimens.</title>
        <authorList>
            <person name="Kirchberger P.C."/>
            <person name="Turnsek M."/>
            <person name="Hunt D.E."/>
            <person name="Haley B.J."/>
            <person name="Colwell R."/>
            <person name="Polz M.F."/>
            <person name="Tarr C.L."/>
            <person name="Boucher Y."/>
        </authorList>
    </citation>
    <scope>NUCLEOTIDE SEQUENCE [LARGE SCALE GENOMIC DNA]</scope>
    <source>
        <strain evidence="7">OP3H</strain>
        <strain evidence="9">PPCK-2014</strain>
    </source>
</reference>
<dbReference type="Proteomes" id="UP000027331">
    <property type="component" value="Unassembled WGS sequence"/>
</dbReference>
<organism evidence="8 10">
    <name type="scientific">Vibrio metoecus</name>
    <dbReference type="NCBI Taxonomy" id="1481663"/>
    <lineage>
        <taxon>Bacteria</taxon>
        <taxon>Pseudomonadati</taxon>
        <taxon>Pseudomonadota</taxon>
        <taxon>Gammaproteobacteria</taxon>
        <taxon>Vibrionales</taxon>
        <taxon>Vibrionaceae</taxon>
        <taxon>Vibrio</taxon>
    </lineage>
</organism>
<dbReference type="InterPro" id="IPR000847">
    <property type="entry name" value="LysR_HTH_N"/>
</dbReference>
<evidence type="ECO:0000256" key="1">
    <source>
        <dbReference type="ARBA" id="ARBA00009437"/>
    </source>
</evidence>
<dbReference type="GO" id="GO:0003700">
    <property type="term" value="F:DNA-binding transcription factor activity"/>
    <property type="evidence" value="ECO:0007669"/>
    <property type="project" value="InterPro"/>
</dbReference>
<reference evidence="8 10" key="2">
    <citation type="journal article" date="2015" name="Genome Biol. Evol.">
        <title>The Dynamics of Genetic Interactions between Vibrio metoecus and Vibrio cholerae, Two Close Relatives Co-Occurring in the Environment.</title>
        <authorList>
            <person name="Orata F.D."/>
            <person name="Kirchberger P.C."/>
            <person name="Meheust R."/>
            <person name="Barlow E.J."/>
            <person name="Tarr C.L."/>
            <person name="Boucher Y."/>
        </authorList>
    </citation>
    <scope>NUCLEOTIDE SEQUENCE [LARGE SCALE GENOMIC DNA]</scope>
    <source>
        <strain evidence="8 10">08-2459</strain>
    </source>
</reference>
<dbReference type="EMBL" id="LCUF01000009">
    <property type="protein sequence ID" value="KQA23591.1"/>
    <property type="molecule type" value="Genomic_DNA"/>
</dbReference>
<evidence type="ECO:0000256" key="3">
    <source>
        <dbReference type="ARBA" id="ARBA00023125"/>
    </source>
</evidence>
<dbReference type="InterPro" id="IPR036390">
    <property type="entry name" value="WH_DNA-bd_sf"/>
</dbReference>
<dbReference type="Pfam" id="PF00126">
    <property type="entry name" value="HTH_1"/>
    <property type="match status" value="1"/>
</dbReference>
<dbReference type="FunFam" id="1.10.10.10:FF:000001">
    <property type="entry name" value="LysR family transcriptional regulator"/>
    <property type="match status" value="1"/>
</dbReference>
<dbReference type="InterPro" id="IPR058163">
    <property type="entry name" value="LysR-type_TF_proteobact-type"/>
</dbReference>
<keyword evidence="9" id="KW-1185">Reference proteome</keyword>
<dbReference type="Gene3D" id="3.40.190.290">
    <property type="match status" value="1"/>
</dbReference>
<accession>A0A067B8Q5</accession>
<keyword evidence="4" id="KW-0804">Transcription</keyword>
<feature type="domain" description="HTH lysR-type" evidence="6">
    <location>
        <begin position="8"/>
        <end position="61"/>
    </location>
</feature>
<dbReference type="InterPro" id="IPR005119">
    <property type="entry name" value="LysR_subst-bd"/>
</dbReference>
<dbReference type="GO" id="GO:0043565">
    <property type="term" value="F:sequence-specific DNA binding"/>
    <property type="evidence" value="ECO:0007669"/>
    <property type="project" value="TreeGrafter"/>
</dbReference>
<dbReference type="GO" id="GO:0006351">
    <property type="term" value="P:DNA-templated transcription"/>
    <property type="evidence" value="ECO:0007669"/>
    <property type="project" value="TreeGrafter"/>
</dbReference>
<sequence>MLAERASQMALFAVLIQHQSFTAAAHALGVSVSHVSKQLAALEASLGVKLVQRTTRSFTLTDAGNLFYSQCRELLTIVTNAQSEMEDQRDEVAGLIRLGLSQSFGTLHVLPALEQLRQQYPELKVEVHLFDHKVDMLKEGLDLWITSNEQLPEGYVAQRIADCRFVVAASAEYLLRYGTPTQPVELMEHNCLIYRSWERDYTRWSFSRDGQSQTVKVSGNYSVDLAEAVRDAAVAGWGIAYLATYLLRDEFRTGQLIQLLPEWCANQQMPFYAVYPSRQHMPKKTSAVIEFIKHTLGNPCYWDSRLQPYVRFTAG</sequence>
<proteinExistence type="inferred from homology"/>
<name>A0A067B8Q5_VIBMT</name>